<evidence type="ECO:0000313" key="3">
    <source>
        <dbReference type="EMBL" id="KAG2948070.1"/>
    </source>
</evidence>
<dbReference type="VEuPathDB" id="FungiDB:PC110_g7657"/>
<proteinExistence type="predicted"/>
<evidence type="ECO:0000313" key="2">
    <source>
        <dbReference type="EMBL" id="KAG2932225.1"/>
    </source>
</evidence>
<evidence type="ECO:0000256" key="1">
    <source>
        <dbReference type="SAM" id="MobiDB-lite"/>
    </source>
</evidence>
<dbReference type="Proteomes" id="UP000774804">
    <property type="component" value="Unassembled WGS sequence"/>
</dbReference>
<dbReference type="EMBL" id="RCMI01000125">
    <property type="protein sequence ID" value="KAG2932225.1"/>
    <property type="molecule type" value="Genomic_DNA"/>
</dbReference>
<dbReference type="EMBL" id="RCMV01000277">
    <property type="protein sequence ID" value="KAG3220163.1"/>
    <property type="molecule type" value="Genomic_DNA"/>
</dbReference>
<name>A0A8T1D2E3_9STRA</name>
<comment type="caution">
    <text evidence="2">The sequence shown here is derived from an EMBL/GenBank/DDBJ whole genome shotgun (WGS) entry which is preliminary data.</text>
</comment>
<feature type="region of interest" description="Disordered" evidence="1">
    <location>
        <begin position="1"/>
        <end position="62"/>
    </location>
</feature>
<reference evidence="2" key="1">
    <citation type="submission" date="2018-10" db="EMBL/GenBank/DDBJ databases">
        <title>Effector identification in a new, highly contiguous assembly of the strawberry crown rot pathogen Phytophthora cactorum.</title>
        <authorList>
            <person name="Armitage A.D."/>
            <person name="Nellist C.F."/>
            <person name="Bates H."/>
            <person name="Vickerstaff R.J."/>
            <person name="Harrison R.J."/>
        </authorList>
    </citation>
    <scope>NUCLEOTIDE SEQUENCE</scope>
    <source>
        <strain evidence="2">4032</strain>
        <strain evidence="3">4040</strain>
        <strain evidence="4">P421</strain>
    </source>
</reference>
<dbReference type="Proteomes" id="UP000736787">
    <property type="component" value="Unassembled WGS sequence"/>
</dbReference>
<gene>
    <name evidence="2" type="ORF">PC115_g5865</name>
    <name evidence="3" type="ORF">PC117_g6310</name>
    <name evidence="4" type="ORF">PC129_g9062</name>
</gene>
<dbReference type="EMBL" id="RCMK01000119">
    <property type="protein sequence ID" value="KAG2948070.1"/>
    <property type="molecule type" value="Genomic_DNA"/>
</dbReference>
<accession>A0A8T1D2E3</accession>
<protein>
    <submittedName>
        <fullName evidence="2">Uncharacterized protein</fullName>
    </submittedName>
</protein>
<organism evidence="2 5">
    <name type="scientific">Phytophthora cactorum</name>
    <dbReference type="NCBI Taxonomy" id="29920"/>
    <lineage>
        <taxon>Eukaryota</taxon>
        <taxon>Sar</taxon>
        <taxon>Stramenopiles</taxon>
        <taxon>Oomycota</taxon>
        <taxon>Peronosporomycetes</taxon>
        <taxon>Peronosporales</taxon>
        <taxon>Peronosporaceae</taxon>
        <taxon>Phytophthora</taxon>
    </lineage>
</organism>
<sequence>MLRSAKPTDIPTSSPKMSEDSSDVALIVQDSQSLVQHDKNEEQKPVANGAAKARPSHAAPPTKILFLDGRITKALEEQEKKGSGGVATCLGGWTNPVQVLANLLAWAQEAKSSGALKSVVHKIRSSSMSLAKTKPHESIA</sequence>
<evidence type="ECO:0000313" key="4">
    <source>
        <dbReference type="EMBL" id="KAG3220163.1"/>
    </source>
</evidence>
<dbReference type="Proteomes" id="UP000760860">
    <property type="component" value="Unassembled WGS sequence"/>
</dbReference>
<dbReference type="AlphaFoldDB" id="A0A8T1D2E3"/>
<evidence type="ECO:0000313" key="5">
    <source>
        <dbReference type="Proteomes" id="UP000774804"/>
    </source>
</evidence>